<evidence type="ECO:0000256" key="3">
    <source>
        <dbReference type="SAM" id="MobiDB-lite"/>
    </source>
</evidence>
<feature type="coiled-coil region" evidence="2">
    <location>
        <begin position="101"/>
        <end position="142"/>
    </location>
</feature>
<dbReference type="Pfam" id="PF04012">
    <property type="entry name" value="PspA_IM30"/>
    <property type="match status" value="1"/>
</dbReference>
<dbReference type="PANTHER" id="PTHR31088">
    <property type="entry name" value="MEMBRANE-ASSOCIATED PROTEIN VIPP1, CHLOROPLASTIC"/>
    <property type="match status" value="1"/>
</dbReference>
<feature type="compositionally biased region" description="Polar residues" evidence="3">
    <location>
        <begin position="218"/>
        <end position="227"/>
    </location>
</feature>
<dbReference type="OrthoDB" id="9779630at2"/>
<protein>
    <submittedName>
        <fullName evidence="4">Phage shock protein A</fullName>
    </submittedName>
</protein>
<name>A0A1E5QGZ2_9CYAN</name>
<comment type="similarity">
    <text evidence="1">Belongs to the PspA/Vipp/IM30 family.</text>
</comment>
<keyword evidence="2" id="KW-0175">Coiled coil</keyword>
<evidence type="ECO:0000256" key="1">
    <source>
        <dbReference type="ARBA" id="ARBA00043985"/>
    </source>
</evidence>
<feature type="region of interest" description="Disordered" evidence="3">
    <location>
        <begin position="216"/>
        <end position="245"/>
    </location>
</feature>
<dbReference type="RefSeq" id="WP_069968565.1">
    <property type="nucleotide sequence ID" value="NZ_CM124774.1"/>
</dbReference>
<evidence type="ECO:0000256" key="2">
    <source>
        <dbReference type="SAM" id="Coils"/>
    </source>
</evidence>
<dbReference type="AlphaFoldDB" id="A0A1E5QGZ2"/>
<dbReference type="EMBL" id="MJGC01000077">
    <property type="protein sequence ID" value="OEJ73956.1"/>
    <property type="molecule type" value="Genomic_DNA"/>
</dbReference>
<proteinExistence type="inferred from homology"/>
<dbReference type="STRING" id="1781255.BH720_17845"/>
<feature type="compositionally biased region" description="Basic and acidic residues" evidence="3">
    <location>
        <begin position="234"/>
        <end position="245"/>
    </location>
</feature>
<reference evidence="4" key="1">
    <citation type="submission" date="2016-09" db="EMBL/GenBank/DDBJ databases">
        <title>Draft genome of thermotolerant cyanobacterium Desertifilum sp. strain IPPAS B-1220.</title>
        <authorList>
            <person name="Sinetova M.A."/>
            <person name="Bolakhan K."/>
            <person name="Zayadan B.K."/>
            <person name="Mironov K.S."/>
            <person name="Ustinova V."/>
            <person name="Kupriyanova E.V."/>
            <person name="Sidorov R.A."/>
            <person name="Skrypnik A.N."/>
            <person name="Gogoleva N.E."/>
            <person name="Gogolev Y.V."/>
            <person name="Los D.A."/>
        </authorList>
    </citation>
    <scope>NUCLEOTIDE SEQUENCE [LARGE SCALE GENOMIC DNA]</scope>
    <source>
        <strain evidence="4">IPPAS B-1220</strain>
    </source>
</reference>
<comment type="caution">
    <text evidence="4">The sequence shown here is derived from an EMBL/GenBank/DDBJ whole genome shotgun (WGS) entry which is preliminary data.</text>
</comment>
<sequence>MGLIDRIGRVIKANLNSLVGNAEDPEKVLEQVVMDMQEDLIQMRQAVASAIATQKRTERQWKHNEATAQDWHRRAQLALQKGDETLAREALVRRQPYMETAEALHQQISQQSQLVNKLKQDMHKVERKLAEAKTKKDMYIARARSAKASQQINEMMGKLNPQGSLAAFDRMEEKVHQLEARAEAWTSLETDDLEKSFAALEGGSQVDAELATMKAQLGGSQSASLPQASEVDPELERLRAQIRDT</sequence>
<evidence type="ECO:0000313" key="4">
    <source>
        <dbReference type="EMBL" id="OEJ73956.1"/>
    </source>
</evidence>
<gene>
    <name evidence="4" type="ORF">BH720_17845</name>
</gene>
<accession>A0A1E5QGZ2</accession>
<dbReference type="PANTHER" id="PTHR31088:SF6">
    <property type="entry name" value="PHAGE SHOCK PROTEIN A"/>
    <property type="match status" value="1"/>
</dbReference>
<organism evidence="4">
    <name type="scientific">Desertifilum tharense IPPAS B-1220</name>
    <dbReference type="NCBI Taxonomy" id="1781255"/>
    <lineage>
        <taxon>Bacteria</taxon>
        <taxon>Bacillati</taxon>
        <taxon>Cyanobacteriota</taxon>
        <taxon>Cyanophyceae</taxon>
        <taxon>Desertifilales</taxon>
        <taxon>Desertifilaceae</taxon>
        <taxon>Desertifilum</taxon>
    </lineage>
</organism>
<dbReference type="InterPro" id="IPR007157">
    <property type="entry name" value="PspA_VIPP1"/>
</dbReference>